<dbReference type="PROSITE" id="PS51077">
    <property type="entry name" value="HTH_ICLR"/>
    <property type="match status" value="1"/>
</dbReference>
<dbReference type="OrthoDB" id="9807558at2"/>
<protein>
    <recommendedName>
        <fullName evidence="1">HTH iclR-type domain-containing protein</fullName>
    </recommendedName>
</protein>
<dbReference type="InterPro" id="IPR050707">
    <property type="entry name" value="HTH_MetabolicPath_Reg"/>
</dbReference>
<sequence length="128" mass="14115">MSTTDSKSAYRAPALDKGLDILELLAQQPAGLTRGEIVKEMGRSPSEIYRMLERLVIREYVVRSVEGDRYSLSMKLFILSNCHPPLRRLVSHAQPCCGQLKLATSLEVNPNFSSAIIGDSPPLLACGR</sequence>
<dbReference type="Gene3D" id="1.10.10.10">
    <property type="entry name" value="Winged helix-like DNA-binding domain superfamily/Winged helix DNA-binding domain"/>
    <property type="match status" value="1"/>
</dbReference>
<dbReference type="SUPFAM" id="SSF46785">
    <property type="entry name" value="Winged helix' DNA-binding domain"/>
    <property type="match status" value="1"/>
</dbReference>
<dbReference type="GO" id="GO:0003677">
    <property type="term" value="F:DNA binding"/>
    <property type="evidence" value="ECO:0007669"/>
    <property type="project" value="InterPro"/>
</dbReference>
<feature type="domain" description="HTH iclR-type" evidence="1">
    <location>
        <begin position="12"/>
        <end position="74"/>
    </location>
</feature>
<evidence type="ECO:0000313" key="2">
    <source>
        <dbReference type="EMBL" id="PWQ94787.1"/>
    </source>
</evidence>
<dbReference type="InterPro" id="IPR036390">
    <property type="entry name" value="WH_DNA-bd_sf"/>
</dbReference>
<dbReference type="EMBL" id="QGKL01000039">
    <property type="protein sequence ID" value="PWQ94787.1"/>
    <property type="molecule type" value="Genomic_DNA"/>
</dbReference>
<evidence type="ECO:0000313" key="3">
    <source>
        <dbReference type="Proteomes" id="UP000245506"/>
    </source>
</evidence>
<dbReference type="Proteomes" id="UP000245506">
    <property type="component" value="Unassembled WGS sequence"/>
</dbReference>
<gene>
    <name evidence="2" type="ORF">DKT75_14140</name>
</gene>
<dbReference type="GO" id="GO:0003700">
    <property type="term" value="F:DNA-binding transcription factor activity"/>
    <property type="evidence" value="ECO:0007669"/>
    <property type="project" value="TreeGrafter"/>
</dbReference>
<organism evidence="2 3">
    <name type="scientific">Leucothrix arctica</name>
    <dbReference type="NCBI Taxonomy" id="1481894"/>
    <lineage>
        <taxon>Bacteria</taxon>
        <taxon>Pseudomonadati</taxon>
        <taxon>Pseudomonadota</taxon>
        <taxon>Gammaproteobacteria</taxon>
        <taxon>Thiotrichales</taxon>
        <taxon>Thiotrichaceae</taxon>
        <taxon>Leucothrix</taxon>
    </lineage>
</organism>
<dbReference type="Pfam" id="PF09339">
    <property type="entry name" value="HTH_IclR"/>
    <property type="match status" value="1"/>
</dbReference>
<reference evidence="2 3" key="1">
    <citation type="submission" date="2018-05" db="EMBL/GenBank/DDBJ databases">
        <title>Leucothrix arctica sp. nov., isolated from Arctic seawater.</title>
        <authorList>
            <person name="Choi A."/>
            <person name="Baek K."/>
        </authorList>
    </citation>
    <scope>NUCLEOTIDE SEQUENCE [LARGE SCALE GENOMIC DNA]</scope>
    <source>
        <strain evidence="2 3">IMCC9719</strain>
    </source>
</reference>
<dbReference type="AlphaFoldDB" id="A0A317C8Z4"/>
<name>A0A317C8Z4_9GAMM</name>
<dbReference type="PANTHER" id="PTHR30136:SF7">
    <property type="entry name" value="HTH-TYPE TRANSCRIPTIONAL REGULATOR KDGR-RELATED"/>
    <property type="match status" value="1"/>
</dbReference>
<dbReference type="SMART" id="SM00346">
    <property type="entry name" value="HTH_ICLR"/>
    <property type="match status" value="1"/>
</dbReference>
<evidence type="ECO:0000259" key="1">
    <source>
        <dbReference type="PROSITE" id="PS51077"/>
    </source>
</evidence>
<dbReference type="PANTHER" id="PTHR30136">
    <property type="entry name" value="HELIX-TURN-HELIX TRANSCRIPTIONAL REGULATOR, ICLR FAMILY"/>
    <property type="match status" value="1"/>
</dbReference>
<dbReference type="InterPro" id="IPR005471">
    <property type="entry name" value="Tscrpt_reg_IclR_N"/>
</dbReference>
<accession>A0A317C8Z4</accession>
<comment type="caution">
    <text evidence="2">The sequence shown here is derived from an EMBL/GenBank/DDBJ whole genome shotgun (WGS) entry which is preliminary data.</text>
</comment>
<dbReference type="InterPro" id="IPR036388">
    <property type="entry name" value="WH-like_DNA-bd_sf"/>
</dbReference>
<dbReference type="GO" id="GO:0045892">
    <property type="term" value="P:negative regulation of DNA-templated transcription"/>
    <property type="evidence" value="ECO:0007669"/>
    <property type="project" value="TreeGrafter"/>
</dbReference>
<proteinExistence type="predicted"/>
<keyword evidence="3" id="KW-1185">Reference proteome</keyword>